<keyword evidence="1 4" id="KW-0547">Nucleotide-binding</keyword>
<gene>
    <name evidence="5" type="ORF">NQ318_004575</name>
</gene>
<comment type="similarity">
    <text evidence="4">Belongs to the DEAD box helicase family.</text>
</comment>
<organism evidence="5 6">
    <name type="scientific">Aromia moschata</name>
    <dbReference type="NCBI Taxonomy" id="1265417"/>
    <lineage>
        <taxon>Eukaryota</taxon>
        <taxon>Metazoa</taxon>
        <taxon>Ecdysozoa</taxon>
        <taxon>Arthropoda</taxon>
        <taxon>Hexapoda</taxon>
        <taxon>Insecta</taxon>
        <taxon>Pterygota</taxon>
        <taxon>Neoptera</taxon>
        <taxon>Endopterygota</taxon>
        <taxon>Coleoptera</taxon>
        <taxon>Polyphaga</taxon>
        <taxon>Cucujiformia</taxon>
        <taxon>Chrysomeloidea</taxon>
        <taxon>Cerambycidae</taxon>
        <taxon>Cerambycinae</taxon>
        <taxon>Callichromatini</taxon>
        <taxon>Aromia</taxon>
    </lineage>
</organism>
<reference evidence="5" key="1">
    <citation type="journal article" date="2023" name="Insect Mol. Biol.">
        <title>Genome sequencing provides insights into the evolution of gene families encoding plant cell wall-degrading enzymes in longhorned beetles.</title>
        <authorList>
            <person name="Shin N.R."/>
            <person name="Okamura Y."/>
            <person name="Kirsch R."/>
            <person name="Pauchet Y."/>
        </authorList>
    </citation>
    <scope>NUCLEOTIDE SEQUENCE</scope>
    <source>
        <strain evidence="5">AMC_N1</strain>
    </source>
</reference>
<dbReference type="GO" id="GO:0003723">
    <property type="term" value="F:RNA binding"/>
    <property type="evidence" value="ECO:0007669"/>
    <property type="project" value="UniProtKB-UniRule"/>
</dbReference>
<dbReference type="GO" id="GO:0016787">
    <property type="term" value="F:hydrolase activity"/>
    <property type="evidence" value="ECO:0007669"/>
    <property type="project" value="UniProtKB-KW"/>
</dbReference>
<evidence type="ECO:0000313" key="5">
    <source>
        <dbReference type="EMBL" id="KAJ8933969.1"/>
    </source>
</evidence>
<name>A0AAV8X4P8_9CUCU</name>
<dbReference type="EMBL" id="JAPWTK010001135">
    <property type="protein sequence ID" value="KAJ8933969.1"/>
    <property type="molecule type" value="Genomic_DNA"/>
</dbReference>
<sequence>MALLKGKTEVKEEIVESETDWTLPLRNPSCKSRQTILLSATLSKGIAELADFIMKENHVYVDALDESDTVNPDHIHVKHKLFTLSAMLVEKTKASKVFVFMATSQMVDYHYELFTRHLIKMPKNEGKLKTGDVVLLEAWKIVMTRKRLFWMWNFKLHGSMDQSARKDRFRAAKAGVLICTTK</sequence>
<accession>A0AAV8X4P8</accession>
<proteinExistence type="inferred from homology"/>
<keyword evidence="4" id="KW-0347">Helicase</keyword>
<feature type="non-terminal residue" evidence="5">
    <location>
        <position position="182"/>
    </location>
</feature>
<dbReference type="SUPFAM" id="SSF52540">
    <property type="entry name" value="P-loop containing nucleoside triphosphate hydrolases"/>
    <property type="match status" value="1"/>
</dbReference>
<keyword evidence="6" id="KW-1185">Reference proteome</keyword>
<evidence type="ECO:0000256" key="2">
    <source>
        <dbReference type="ARBA" id="ARBA00022801"/>
    </source>
</evidence>
<dbReference type="GO" id="GO:0005524">
    <property type="term" value="F:ATP binding"/>
    <property type="evidence" value="ECO:0007669"/>
    <property type="project" value="UniProtKB-UniRule"/>
</dbReference>
<dbReference type="EC" id="3.6.4.13" evidence="4"/>
<keyword evidence="4" id="KW-0694">RNA-binding</keyword>
<comment type="catalytic activity">
    <reaction evidence="4">
        <text>ATP + H2O = ADP + phosphate + H(+)</text>
        <dbReference type="Rhea" id="RHEA:13065"/>
        <dbReference type="ChEBI" id="CHEBI:15377"/>
        <dbReference type="ChEBI" id="CHEBI:15378"/>
        <dbReference type="ChEBI" id="CHEBI:30616"/>
        <dbReference type="ChEBI" id="CHEBI:43474"/>
        <dbReference type="ChEBI" id="CHEBI:456216"/>
        <dbReference type="EC" id="3.6.4.13"/>
    </reaction>
</comment>
<comment type="caution">
    <text evidence="5">The sequence shown here is derived from an EMBL/GenBank/DDBJ whole genome shotgun (WGS) entry which is preliminary data.</text>
</comment>
<keyword evidence="2 4" id="KW-0378">Hydrolase</keyword>
<comment type="domain">
    <text evidence="4">The Q motif is unique to and characteristic of the DEAD box family of RNA helicases and controls ATP binding and hydrolysis.</text>
</comment>
<evidence type="ECO:0000256" key="1">
    <source>
        <dbReference type="ARBA" id="ARBA00022741"/>
    </source>
</evidence>
<comment type="function">
    <text evidence="4">RNA helicase.</text>
</comment>
<protein>
    <recommendedName>
        <fullName evidence="4">ATP-dependent RNA helicase</fullName>
        <ecNumber evidence="4">3.6.4.13</ecNumber>
    </recommendedName>
</protein>
<dbReference type="GO" id="GO:0003724">
    <property type="term" value="F:RNA helicase activity"/>
    <property type="evidence" value="ECO:0007669"/>
    <property type="project" value="UniProtKB-EC"/>
</dbReference>
<dbReference type="Gene3D" id="3.40.50.300">
    <property type="entry name" value="P-loop containing nucleotide triphosphate hydrolases"/>
    <property type="match status" value="1"/>
</dbReference>
<dbReference type="Proteomes" id="UP001162162">
    <property type="component" value="Unassembled WGS sequence"/>
</dbReference>
<dbReference type="AlphaFoldDB" id="A0AAV8X4P8"/>
<evidence type="ECO:0000256" key="3">
    <source>
        <dbReference type="ARBA" id="ARBA00022840"/>
    </source>
</evidence>
<dbReference type="PANTHER" id="PTHR24031">
    <property type="entry name" value="RNA HELICASE"/>
    <property type="match status" value="1"/>
</dbReference>
<keyword evidence="3 4" id="KW-0067">ATP-binding</keyword>
<evidence type="ECO:0000313" key="6">
    <source>
        <dbReference type="Proteomes" id="UP001162162"/>
    </source>
</evidence>
<dbReference type="InterPro" id="IPR027417">
    <property type="entry name" value="P-loop_NTPase"/>
</dbReference>
<evidence type="ECO:0000256" key="4">
    <source>
        <dbReference type="RuleBase" id="RU365068"/>
    </source>
</evidence>